<sequence>MQPRPKTMNPQPAPSCLRRQGFLETLVLGLVLLVVPTILSGKNLLAQTYDPQATQQQKAVAKPAQSPRGATAHAHAASTQLQPAPEVIVAQPLAPTAPILPANQPPNQARVRSDSHGLEIEASNSSLDQILHQVAAATGAKLEGLIQDQRVFGSYGPGPVCDVLSKLLDGSGYNVLMIGGRDTSAPLEIVLSSRSPASPQTAANNQNRSNSRDDEASAQLKPEPPRDNPPEQPRAQSAQNPFANGEPAPDPLQFMQEILQRQQKIDQQQQDQQNNPKP</sequence>
<feature type="region of interest" description="Disordered" evidence="1">
    <location>
        <begin position="97"/>
        <end position="116"/>
    </location>
</feature>
<evidence type="ECO:0000256" key="2">
    <source>
        <dbReference type="SAM" id="Phobius"/>
    </source>
</evidence>
<keyword evidence="4" id="KW-1185">Reference proteome</keyword>
<accession>A0A3R9PV51</accession>
<evidence type="ECO:0000313" key="3">
    <source>
        <dbReference type="EMBL" id="RSL18553.1"/>
    </source>
</evidence>
<keyword evidence="2" id="KW-1133">Transmembrane helix</keyword>
<name>A0A3R9PV51_9BACT</name>
<dbReference type="EMBL" id="RSDW01000001">
    <property type="protein sequence ID" value="RSL18553.1"/>
    <property type="molecule type" value="Genomic_DNA"/>
</dbReference>
<dbReference type="AlphaFoldDB" id="A0A3R9PV51"/>
<keyword evidence="2" id="KW-0812">Transmembrane</keyword>
<organism evidence="3 4">
    <name type="scientific">Edaphobacter aggregans</name>
    <dbReference type="NCBI Taxonomy" id="570835"/>
    <lineage>
        <taxon>Bacteria</taxon>
        <taxon>Pseudomonadati</taxon>
        <taxon>Acidobacteriota</taxon>
        <taxon>Terriglobia</taxon>
        <taxon>Terriglobales</taxon>
        <taxon>Acidobacteriaceae</taxon>
        <taxon>Edaphobacter</taxon>
    </lineage>
</organism>
<dbReference type="OrthoDB" id="123205at2"/>
<feature type="compositionally biased region" description="Polar residues" evidence="1">
    <location>
        <begin position="193"/>
        <end position="209"/>
    </location>
</feature>
<feature type="region of interest" description="Disordered" evidence="1">
    <location>
        <begin position="56"/>
        <end position="80"/>
    </location>
</feature>
<dbReference type="Proteomes" id="UP000269669">
    <property type="component" value="Unassembled WGS sequence"/>
</dbReference>
<protein>
    <submittedName>
        <fullName evidence="3">Uncharacterized protein</fullName>
    </submittedName>
</protein>
<gene>
    <name evidence="3" type="ORF">EDE15_4142</name>
</gene>
<dbReference type="RefSeq" id="WP_125486902.1">
    <property type="nucleotide sequence ID" value="NZ_RSDW01000001.1"/>
</dbReference>
<comment type="caution">
    <text evidence="3">The sequence shown here is derived from an EMBL/GenBank/DDBJ whole genome shotgun (WGS) entry which is preliminary data.</text>
</comment>
<reference evidence="3 4" key="1">
    <citation type="submission" date="2018-12" db="EMBL/GenBank/DDBJ databases">
        <title>Sequencing of bacterial isolates from soil warming experiment in Harvard Forest, Massachusetts, USA.</title>
        <authorList>
            <person name="Deangelis K."/>
        </authorList>
    </citation>
    <scope>NUCLEOTIDE SEQUENCE [LARGE SCALE GENOMIC DNA]</scope>
    <source>
        <strain evidence="3 4">EB153</strain>
    </source>
</reference>
<feature type="transmembrane region" description="Helical" evidence="2">
    <location>
        <begin position="21"/>
        <end position="39"/>
    </location>
</feature>
<keyword evidence="2" id="KW-0472">Membrane</keyword>
<evidence type="ECO:0000256" key="1">
    <source>
        <dbReference type="SAM" id="MobiDB-lite"/>
    </source>
</evidence>
<feature type="compositionally biased region" description="Low complexity" evidence="1">
    <location>
        <begin position="256"/>
        <end position="278"/>
    </location>
</feature>
<feature type="region of interest" description="Disordered" evidence="1">
    <location>
        <begin position="193"/>
        <end position="278"/>
    </location>
</feature>
<proteinExistence type="predicted"/>
<evidence type="ECO:0000313" key="4">
    <source>
        <dbReference type="Proteomes" id="UP000269669"/>
    </source>
</evidence>